<dbReference type="PANTHER" id="PTHR11070">
    <property type="entry name" value="UVRD / RECB / PCRA DNA HELICASE FAMILY MEMBER"/>
    <property type="match status" value="1"/>
</dbReference>
<dbReference type="AlphaFoldDB" id="A0A368HHT0"/>
<dbReference type="OrthoDB" id="9806690at2"/>
<organism evidence="15 16">
    <name type="scientific">Acidiferrobacter thiooxydans</name>
    <dbReference type="NCBI Taxonomy" id="163359"/>
    <lineage>
        <taxon>Bacteria</taxon>
        <taxon>Pseudomonadati</taxon>
        <taxon>Pseudomonadota</taxon>
        <taxon>Gammaproteobacteria</taxon>
        <taxon>Acidiferrobacterales</taxon>
        <taxon>Acidiferrobacteraceae</taxon>
        <taxon>Acidiferrobacter</taxon>
    </lineage>
</organism>
<dbReference type="InterPro" id="IPR027417">
    <property type="entry name" value="P-loop_NTPase"/>
</dbReference>
<evidence type="ECO:0000256" key="10">
    <source>
        <dbReference type="ARBA" id="ARBA00034923"/>
    </source>
</evidence>
<reference evidence="15 16" key="1">
    <citation type="submission" date="2018-02" db="EMBL/GenBank/DDBJ databases">
        <title>Insights into the biology of acidophilic members of the Acidiferrobacteraceae family derived from comparative genomic analyses.</title>
        <authorList>
            <person name="Issotta F."/>
            <person name="Thyssen C."/>
            <person name="Mena C."/>
            <person name="Moya A."/>
            <person name="Bellenberg S."/>
            <person name="Sproer C."/>
            <person name="Covarrubias P.C."/>
            <person name="Sand W."/>
            <person name="Quatrini R."/>
            <person name="Vera M."/>
        </authorList>
    </citation>
    <scope>NUCLEOTIDE SEQUENCE [LARGE SCALE GENOMIC DNA]</scope>
    <source>
        <strain evidence="16">m-1</strain>
    </source>
</reference>
<evidence type="ECO:0000256" key="4">
    <source>
        <dbReference type="ARBA" id="ARBA00022806"/>
    </source>
</evidence>
<evidence type="ECO:0000256" key="2">
    <source>
        <dbReference type="ARBA" id="ARBA00022741"/>
    </source>
</evidence>
<dbReference type="GO" id="GO:0005524">
    <property type="term" value="F:ATP binding"/>
    <property type="evidence" value="ECO:0007669"/>
    <property type="project" value="UniProtKB-UniRule"/>
</dbReference>
<dbReference type="SUPFAM" id="SSF52540">
    <property type="entry name" value="P-loop containing nucleoside triphosphate hydrolases"/>
    <property type="match status" value="1"/>
</dbReference>
<dbReference type="FunFam" id="1.10.486.10:FF:000003">
    <property type="entry name" value="ATP-dependent DNA helicase"/>
    <property type="match status" value="1"/>
</dbReference>
<dbReference type="Pfam" id="PF13361">
    <property type="entry name" value="UvrD_C"/>
    <property type="match status" value="2"/>
</dbReference>
<proteinExistence type="inferred from homology"/>
<dbReference type="InterPro" id="IPR013986">
    <property type="entry name" value="DExx_box_DNA_helicase_dom_sf"/>
</dbReference>
<keyword evidence="3 12" id="KW-0378">Hydrolase</keyword>
<dbReference type="Pfam" id="PF00580">
    <property type="entry name" value="UvrD-helicase"/>
    <property type="match status" value="1"/>
</dbReference>
<keyword evidence="6" id="KW-0238">DNA-binding</keyword>
<dbReference type="GO" id="GO:0043138">
    <property type="term" value="F:3'-5' DNA helicase activity"/>
    <property type="evidence" value="ECO:0007669"/>
    <property type="project" value="UniProtKB-EC"/>
</dbReference>
<keyword evidence="16" id="KW-1185">Reference proteome</keyword>
<feature type="domain" description="UvrD-like helicase ATP-binding" evidence="13">
    <location>
        <begin position="7"/>
        <end position="283"/>
    </location>
</feature>
<keyword evidence="5 12" id="KW-0067">ATP-binding</keyword>
<dbReference type="InterPro" id="IPR000212">
    <property type="entry name" value="DNA_helicase_UvrD/REP"/>
</dbReference>
<dbReference type="Proteomes" id="UP000253250">
    <property type="component" value="Unassembled WGS sequence"/>
</dbReference>
<dbReference type="InterPro" id="IPR014016">
    <property type="entry name" value="UvrD-like_ATP-bd"/>
</dbReference>
<feature type="binding site" evidence="12">
    <location>
        <begin position="28"/>
        <end position="35"/>
    </location>
    <ligand>
        <name>ATP</name>
        <dbReference type="ChEBI" id="CHEBI:30616"/>
    </ligand>
</feature>
<dbReference type="PROSITE" id="PS51198">
    <property type="entry name" value="UVRD_HELICASE_ATP_BIND"/>
    <property type="match status" value="1"/>
</dbReference>
<dbReference type="PROSITE" id="PS51217">
    <property type="entry name" value="UVRD_HELICASE_CTER"/>
    <property type="match status" value="1"/>
</dbReference>
<dbReference type="GO" id="GO:0033202">
    <property type="term" value="C:DNA helicase complex"/>
    <property type="evidence" value="ECO:0007669"/>
    <property type="project" value="TreeGrafter"/>
</dbReference>
<evidence type="ECO:0000256" key="9">
    <source>
        <dbReference type="ARBA" id="ARBA00034808"/>
    </source>
</evidence>
<evidence type="ECO:0000313" key="16">
    <source>
        <dbReference type="Proteomes" id="UP000253250"/>
    </source>
</evidence>
<sequence>MESSFVDGLNEAQREAVTAAPGPMRILAGAGSGKTRVLTHRIAWLVDRGASPFSFLAVTFTNKAASEMRRRVEGLLRQSVSGLWIGTFHGLSHRFLRAHWREAGLPEAFQIIDNDDQQRLVKRLMRAQALDEARYPPRMVQAFINGHKEAGRRARKVEALADPTQRALLQVYQAYETLCREQGLVDFAELLLATLEVMRGHPAVREHYQRRFRHTLVDEFQDTNLVQYEWLRLFGAGGHLFVVGDDDQSIYGWRGAEVENILRFERDHPGTRTIRLEQNYRSTGRILEAANAVIAHNAKRLGKTLWTAGREGRPVAVYAAYSGVDEAQFVIERIRRLLSEDGRPRDVAILYRSNAQSRLFEELLVRAGIPYRVYGGLRFFDRAEVKDALAYLRLAMNRDDDTAFERVVNVPTRGIGARTVEVLRAKARGDGTSLWAAAVVLVADGGLSGRAAAAVRGFVNLIERLSADAATTSLDALIEAILKETGLLDFYREEGRERGEARGENLEELVSAARFFMAEEHEGQPVLEFLAHAALEAGEGQAGEGQDSVQLMTLHAAKGLEFPVVFLTGLEEGLFPHERSLYDEARLEEERRLCYVGITRAMRELTLSYAETRRLHGEDRYSPPSRFLAEIPDHLLDHVRPPLAAAAPSPLSAAAPGGPSIGGRVAHATFGEGVIIDSEGHGAQARVQVQFAASGVKWLVLAYAGLKIL</sequence>
<evidence type="ECO:0000256" key="5">
    <source>
        <dbReference type="ARBA" id="ARBA00022840"/>
    </source>
</evidence>
<gene>
    <name evidence="15" type="ORF">C4900_15255</name>
</gene>
<comment type="catalytic activity">
    <reaction evidence="11">
        <text>ATP + H2O = ADP + phosphate + H(+)</text>
        <dbReference type="Rhea" id="RHEA:13065"/>
        <dbReference type="ChEBI" id="CHEBI:15377"/>
        <dbReference type="ChEBI" id="CHEBI:15378"/>
        <dbReference type="ChEBI" id="CHEBI:30616"/>
        <dbReference type="ChEBI" id="CHEBI:43474"/>
        <dbReference type="ChEBI" id="CHEBI:456216"/>
        <dbReference type="EC" id="5.6.2.4"/>
    </reaction>
</comment>
<name>A0A368HHT0_9GAMM</name>
<evidence type="ECO:0000256" key="12">
    <source>
        <dbReference type="PROSITE-ProRule" id="PRU00560"/>
    </source>
</evidence>
<dbReference type="GO" id="GO:0016887">
    <property type="term" value="F:ATP hydrolysis activity"/>
    <property type="evidence" value="ECO:0007669"/>
    <property type="project" value="RHEA"/>
</dbReference>
<comment type="similarity">
    <text evidence="1">Belongs to the helicase family. UvrD subfamily.</text>
</comment>
<dbReference type="GO" id="GO:0000725">
    <property type="term" value="P:recombinational repair"/>
    <property type="evidence" value="ECO:0007669"/>
    <property type="project" value="TreeGrafter"/>
</dbReference>
<dbReference type="Gene3D" id="3.40.50.300">
    <property type="entry name" value="P-loop containing nucleotide triphosphate hydrolases"/>
    <property type="match status" value="2"/>
</dbReference>
<dbReference type="CDD" id="cd17932">
    <property type="entry name" value="DEXQc_UvrD"/>
    <property type="match status" value="1"/>
</dbReference>
<evidence type="ECO:0000256" key="11">
    <source>
        <dbReference type="ARBA" id="ARBA00048988"/>
    </source>
</evidence>
<evidence type="ECO:0000256" key="7">
    <source>
        <dbReference type="ARBA" id="ARBA00023235"/>
    </source>
</evidence>
<dbReference type="Gene3D" id="1.10.486.10">
    <property type="entry name" value="PCRA, domain 4"/>
    <property type="match status" value="1"/>
</dbReference>
<dbReference type="PANTHER" id="PTHR11070:SF2">
    <property type="entry name" value="ATP-DEPENDENT DNA HELICASE SRS2"/>
    <property type="match status" value="1"/>
</dbReference>
<evidence type="ECO:0000256" key="1">
    <source>
        <dbReference type="ARBA" id="ARBA00009922"/>
    </source>
</evidence>
<dbReference type="EMBL" id="PSYR01000002">
    <property type="protein sequence ID" value="RCN57070.1"/>
    <property type="molecule type" value="Genomic_DNA"/>
</dbReference>
<evidence type="ECO:0000313" key="15">
    <source>
        <dbReference type="EMBL" id="RCN57070.1"/>
    </source>
</evidence>
<dbReference type="CDD" id="cd18807">
    <property type="entry name" value="SF1_C_UvrD"/>
    <property type="match status" value="1"/>
</dbReference>
<evidence type="ECO:0000256" key="6">
    <source>
        <dbReference type="ARBA" id="ARBA00023125"/>
    </source>
</evidence>
<dbReference type="RefSeq" id="WP_114283418.1">
    <property type="nucleotide sequence ID" value="NZ_PSYR01000002.1"/>
</dbReference>
<protein>
    <recommendedName>
        <fullName evidence="9">DNA 3'-5' helicase</fullName>
        <ecNumber evidence="9">5.6.2.4</ecNumber>
    </recommendedName>
    <alternativeName>
        <fullName evidence="10">DNA 3'-5' helicase II</fullName>
    </alternativeName>
</protein>
<keyword evidence="2 12" id="KW-0547">Nucleotide-binding</keyword>
<evidence type="ECO:0000256" key="8">
    <source>
        <dbReference type="ARBA" id="ARBA00034617"/>
    </source>
</evidence>
<dbReference type="EC" id="5.6.2.4" evidence="9"/>
<accession>A0A368HHT0</accession>
<dbReference type="GO" id="GO:0003677">
    <property type="term" value="F:DNA binding"/>
    <property type="evidence" value="ECO:0007669"/>
    <property type="project" value="UniProtKB-KW"/>
</dbReference>
<dbReference type="Gene3D" id="1.10.10.160">
    <property type="match status" value="1"/>
</dbReference>
<dbReference type="NCBIfam" id="NF008743">
    <property type="entry name" value="PRK11773.1"/>
    <property type="match status" value="1"/>
</dbReference>
<keyword evidence="4 12" id="KW-0347">Helicase</keyword>
<feature type="domain" description="UvrD-like helicase C-terminal" evidence="14">
    <location>
        <begin position="284"/>
        <end position="559"/>
    </location>
</feature>
<dbReference type="InterPro" id="IPR014017">
    <property type="entry name" value="DNA_helicase_UvrD-like_C"/>
</dbReference>
<dbReference type="Pfam" id="PF21196">
    <property type="entry name" value="PcrA_UvrD_tudor"/>
    <property type="match status" value="1"/>
</dbReference>
<dbReference type="GO" id="GO:0005829">
    <property type="term" value="C:cytosol"/>
    <property type="evidence" value="ECO:0007669"/>
    <property type="project" value="TreeGrafter"/>
</dbReference>
<evidence type="ECO:0000259" key="14">
    <source>
        <dbReference type="PROSITE" id="PS51217"/>
    </source>
</evidence>
<evidence type="ECO:0000259" key="13">
    <source>
        <dbReference type="PROSITE" id="PS51198"/>
    </source>
</evidence>
<comment type="caution">
    <text evidence="15">The sequence shown here is derived from an EMBL/GenBank/DDBJ whole genome shotgun (WGS) entry which is preliminary data.</text>
</comment>
<evidence type="ECO:0000256" key="3">
    <source>
        <dbReference type="ARBA" id="ARBA00022801"/>
    </source>
</evidence>
<keyword evidence="7" id="KW-0413">Isomerase</keyword>
<comment type="catalytic activity">
    <reaction evidence="8">
        <text>Couples ATP hydrolysis with the unwinding of duplex DNA by translocating in the 3'-5' direction.</text>
        <dbReference type="EC" id="5.6.2.4"/>
    </reaction>
</comment>